<keyword evidence="1 6" id="KW-0963">Cytoplasm</keyword>
<evidence type="ECO:0000259" key="7">
    <source>
        <dbReference type="SMART" id="SM00968"/>
    </source>
</evidence>
<dbReference type="EMBL" id="CP078093">
    <property type="protein sequence ID" value="QXM05893.1"/>
    <property type="molecule type" value="Genomic_DNA"/>
</dbReference>
<feature type="coiled-coil region" evidence="6">
    <location>
        <begin position="227"/>
        <end position="384"/>
    </location>
</feature>
<accession>A0ABX8RA22</accession>
<dbReference type="SMART" id="SM00968">
    <property type="entry name" value="SMC_hinge"/>
    <property type="match status" value="1"/>
</dbReference>
<keyword evidence="2 6" id="KW-0547">Nucleotide-binding</keyword>
<sequence length="1187" mass="137934">MYLKKLDIHGFKSFADKIEIEFEKGVTGIVGPNGSGKSNISDAIRWVLGEQSPKTLRGSRMDDVIFAGTTKRKPVGMAEVSLTLDNESNKLPIDYSEVTVTRRVYRSGESEYYINKSLCRLKDIKEMFMDTGVGVDGYSIIGQGRIDEILNNKSENRRLLFEEAAGIVKYRSRKEESEKKLENTNQNLIRVDDIIRELQSRIEPLKVQSEKAKSFLELHTELKDLEINLFINEIETLKYDIEALKEQQDIIRNQLYHYAENKKEIEGKYEENKKNIEQIDETINQLQNNIFEAVHLMERKEGELVLCNEKVFNITENTARLSNEMKEIDENKKQLSVQLDEMKEKFKIESEELENKRICLENKLKDFNKVKNVLEKKEEDMEKSKGTVIEILNSIAAIKSEMHSLIALQNNIIKRQNQVEEDKKNIENELDLLKKEEDTVHAQLKKMKIDFENLKKERNITVLDIESLNSTIKENKEKEENLRQKIQEQQTTKKLLEKMENEYEGFHKSVKNTLIHTRNNPSLGKGIYGVVTELINVPKGFEIAVEVALGSAMQNIICETTNDASRVIDYLKKNKLGRVTFLPKDRFNKKSFHKDELEDIKGFIGFAIDIIDFPKEYENILHYLLGRVVFVDKIENGIILAKMKKNKYKIVSLEGDIINPSGAITGGSYRSKTLNILSRKREIEEINSSIKVLSVEYEKIMKRLHEDEKKLTALKEQLSEQEQSLKEKEIAFINTENKKNQLKKEMKNYQDMMQRFLFEIEQLAIDHNETEKNIEIKNIKIEKLQMKEKEIQDRVSNSKSSYDEERLQKEKLSSEVTNLKIEIASLEQKKKHIYQNMNAVELKMKELDDLKNHKQTEIDKLMKNKKLLLEQLNILEIEMKDADVLKKQCEFNLGQEKAKRKEAHKNFEEVEEKVKKINQMVASLQDSLHKIEVKLTRLEIQQESYFNKLWESYEVTYAEALTFKKEDINLSESSKRIKILKKKIKDLGSVNLNAIEEYKAVMERYEFLTGQKEDLTAAIDSLKKVIKEMENTMRIQFKENFEKIRVHFNEVFKKLFGGGKAELRLENEEDILSSKIEIIAQPPGKKLQNLSLLSGGERALTAIALLFAILKIKPTPFCILDEIEAALDDANVYRYADFLKEFSKETQFIVVTHRKGTMESADALYGVTMQEHGVSKLVSVKLTEKVS</sequence>
<evidence type="ECO:0000256" key="2">
    <source>
        <dbReference type="ARBA" id="ARBA00022741"/>
    </source>
</evidence>
<keyword evidence="4 6" id="KW-0175">Coiled coil</keyword>
<dbReference type="CDD" id="cd03278">
    <property type="entry name" value="ABC_SMC_barmotin"/>
    <property type="match status" value="2"/>
</dbReference>
<evidence type="ECO:0000256" key="1">
    <source>
        <dbReference type="ARBA" id="ARBA00022490"/>
    </source>
</evidence>
<name>A0ABX8RA22_9CLOT</name>
<dbReference type="InterPro" id="IPR011890">
    <property type="entry name" value="SMC_prok"/>
</dbReference>
<dbReference type="InterPro" id="IPR010935">
    <property type="entry name" value="SMC_hinge"/>
</dbReference>
<evidence type="ECO:0000256" key="4">
    <source>
        <dbReference type="ARBA" id="ARBA00023054"/>
    </source>
</evidence>
<dbReference type="HAMAP" id="MF_01894">
    <property type="entry name" value="Smc_prok"/>
    <property type="match status" value="1"/>
</dbReference>
<keyword evidence="3 6" id="KW-0067">ATP-binding</keyword>
<feature type="coiled-coil region" evidence="6">
    <location>
        <begin position="409"/>
        <end position="502"/>
    </location>
</feature>
<dbReference type="PANTHER" id="PTHR43977">
    <property type="entry name" value="STRUCTURAL MAINTENANCE OF CHROMOSOMES PROTEIN 3"/>
    <property type="match status" value="1"/>
</dbReference>
<evidence type="ECO:0000256" key="5">
    <source>
        <dbReference type="ARBA" id="ARBA00023125"/>
    </source>
</evidence>
<dbReference type="Pfam" id="PF06470">
    <property type="entry name" value="SMC_hinge"/>
    <property type="match status" value="1"/>
</dbReference>
<dbReference type="PIRSF" id="PIRSF005719">
    <property type="entry name" value="SMC"/>
    <property type="match status" value="1"/>
</dbReference>
<feature type="domain" description="SMC hinge" evidence="7">
    <location>
        <begin position="525"/>
        <end position="641"/>
    </location>
</feature>
<dbReference type="NCBIfam" id="TIGR02168">
    <property type="entry name" value="SMC_prok_B"/>
    <property type="match status" value="1"/>
</dbReference>
<comment type="subunit">
    <text evidence="6">Homodimer.</text>
</comment>
<dbReference type="RefSeq" id="WP_218282591.1">
    <property type="nucleotide sequence ID" value="NZ_CP078093.1"/>
</dbReference>
<evidence type="ECO:0000313" key="8">
    <source>
        <dbReference type="EMBL" id="QXM05893.1"/>
    </source>
</evidence>
<keyword evidence="9" id="KW-1185">Reference proteome</keyword>
<comment type="domain">
    <text evidence="6">Contains large globular domains required for ATP hydrolysis at each terminus and a third globular domain forming a flexible hinge near the middle of the molecule. These domains are separated by coiled-coil structures.</text>
</comment>
<comment type="similarity">
    <text evidence="6">Belongs to the SMC family.</text>
</comment>
<feature type="coiled-coil region" evidence="6">
    <location>
        <begin position="697"/>
        <end position="941"/>
    </location>
</feature>
<evidence type="ECO:0000256" key="3">
    <source>
        <dbReference type="ARBA" id="ARBA00022840"/>
    </source>
</evidence>
<protein>
    <recommendedName>
        <fullName evidence="6">Chromosome partition protein Smc</fullName>
    </recommendedName>
</protein>
<dbReference type="InterPro" id="IPR003395">
    <property type="entry name" value="RecF/RecN/SMC_N"/>
</dbReference>
<feature type="coiled-coil region" evidence="6">
    <location>
        <begin position="1005"/>
        <end position="1039"/>
    </location>
</feature>
<feature type="coiled-coil region" evidence="6">
    <location>
        <begin position="167"/>
        <end position="201"/>
    </location>
</feature>
<organism evidence="8 9">
    <name type="scientific">Crassaminicella indica</name>
    <dbReference type="NCBI Taxonomy" id="2855394"/>
    <lineage>
        <taxon>Bacteria</taxon>
        <taxon>Bacillati</taxon>
        <taxon>Bacillota</taxon>
        <taxon>Clostridia</taxon>
        <taxon>Eubacteriales</taxon>
        <taxon>Clostridiaceae</taxon>
        <taxon>Crassaminicella</taxon>
    </lineage>
</organism>
<dbReference type="InterPro" id="IPR024704">
    <property type="entry name" value="SMC"/>
</dbReference>
<evidence type="ECO:0000313" key="9">
    <source>
        <dbReference type="Proteomes" id="UP000886818"/>
    </source>
</evidence>
<gene>
    <name evidence="6 8" type="primary">smc</name>
    <name evidence="8" type="ORF">KVH43_11095</name>
</gene>
<keyword evidence="5 6" id="KW-0238">DNA-binding</keyword>
<reference evidence="8" key="1">
    <citation type="submission" date="2021-07" db="EMBL/GenBank/DDBJ databases">
        <title>Complete genome sequence of Crassaminicella sp. 143-21, isolated from a deep-sea hydrothermal vent.</title>
        <authorList>
            <person name="Li X."/>
        </authorList>
    </citation>
    <scope>NUCLEOTIDE SEQUENCE</scope>
    <source>
        <strain evidence="8">143-21</strain>
    </source>
</reference>
<dbReference type="Pfam" id="PF02463">
    <property type="entry name" value="SMC_N"/>
    <property type="match status" value="1"/>
</dbReference>
<comment type="subcellular location">
    <subcellularLocation>
        <location evidence="6">Cytoplasm</location>
    </subcellularLocation>
</comment>
<feature type="binding site" evidence="6">
    <location>
        <begin position="32"/>
        <end position="39"/>
    </location>
    <ligand>
        <name>ATP</name>
        <dbReference type="ChEBI" id="CHEBI:30616"/>
    </ligand>
</feature>
<dbReference type="Proteomes" id="UP000886818">
    <property type="component" value="Chromosome"/>
</dbReference>
<proteinExistence type="inferred from homology"/>
<evidence type="ECO:0000256" key="6">
    <source>
        <dbReference type="HAMAP-Rule" id="MF_01894"/>
    </source>
</evidence>
<comment type="function">
    <text evidence="6">Required for chromosome condensation and partitioning.</text>
</comment>